<dbReference type="Proteomes" id="UP000887580">
    <property type="component" value="Unplaced"/>
</dbReference>
<sequence length="481" mass="55989">MLRTPEPKKPSTPVYAVYSSASPRVIYANSVKEVRTHLSTPEFRNSDGRFKTFQSIEESETYFSKNPISKMLTPTSGMHTRNEDGYRSPFPKLRPQELSKFLKLLQNHDNIEAIKYMDENPHYFIDMSIDQPSILHIGCRHNALHICARYGNLFIAMEIMRRIRDLKYISNIYNTSASIEETSDILIDRFLNNPDKQARRTPILWAARQGFLKFVMFISSFPQLQFPDNKQLKDIQCQFHEQNEHVPKCSRILDYLHHPSMTYCITLYKESNDEAMPFIAITSRFPPPLIFENQKQSYFKTLPASTFTGRPEDGITSVRISKFINENFLSYDHQHEDSINCAETYVPYASLGVFGEKWIAATFYQMWAAQFKKQHQDPSSCRDYLANVGVRLADSNDYYLYFSNLTGIIIPENKFNELKRKLQFVNNSDAEETFLKAFENLTVSEIQSKNVFNYAEIDETEDDQDFYTPPTSREASPNPFE</sequence>
<dbReference type="WBParaSite" id="PS1159_v2.g23542.t1">
    <property type="protein sequence ID" value="PS1159_v2.g23542.t1"/>
    <property type="gene ID" value="PS1159_v2.g23542"/>
</dbReference>
<name>A0AC35G3P9_9BILA</name>
<organism evidence="1 2">
    <name type="scientific">Panagrolaimus sp. PS1159</name>
    <dbReference type="NCBI Taxonomy" id="55785"/>
    <lineage>
        <taxon>Eukaryota</taxon>
        <taxon>Metazoa</taxon>
        <taxon>Ecdysozoa</taxon>
        <taxon>Nematoda</taxon>
        <taxon>Chromadorea</taxon>
        <taxon>Rhabditida</taxon>
        <taxon>Tylenchina</taxon>
        <taxon>Panagrolaimomorpha</taxon>
        <taxon>Panagrolaimoidea</taxon>
        <taxon>Panagrolaimidae</taxon>
        <taxon>Panagrolaimus</taxon>
    </lineage>
</organism>
<accession>A0AC35G3P9</accession>
<protein>
    <submittedName>
        <fullName evidence="2">Uncharacterized protein</fullName>
    </submittedName>
</protein>
<proteinExistence type="predicted"/>
<evidence type="ECO:0000313" key="1">
    <source>
        <dbReference type="Proteomes" id="UP000887580"/>
    </source>
</evidence>
<evidence type="ECO:0000313" key="2">
    <source>
        <dbReference type="WBParaSite" id="PS1159_v2.g23542.t1"/>
    </source>
</evidence>
<reference evidence="2" key="1">
    <citation type="submission" date="2025-08" db="UniProtKB">
        <authorList>
            <consortium name="WormBaseParasite"/>
        </authorList>
    </citation>
    <scope>IDENTIFICATION</scope>
</reference>